<reference evidence="2" key="1">
    <citation type="submission" date="2021-01" db="EMBL/GenBank/DDBJ databases">
        <authorList>
            <person name="Corre E."/>
            <person name="Pelletier E."/>
            <person name="Niang G."/>
            <person name="Scheremetjew M."/>
            <person name="Finn R."/>
            <person name="Kale V."/>
            <person name="Holt S."/>
            <person name="Cochrane G."/>
            <person name="Meng A."/>
            <person name="Brown T."/>
            <person name="Cohen L."/>
        </authorList>
    </citation>
    <scope>NUCLEOTIDE SEQUENCE</scope>
    <source>
        <strain evidence="2">CCMP127</strain>
    </source>
</reference>
<accession>A0A7S3P3X6</accession>
<evidence type="ECO:0000256" key="1">
    <source>
        <dbReference type="SAM" id="MobiDB-lite"/>
    </source>
</evidence>
<evidence type="ECO:0000313" key="2">
    <source>
        <dbReference type="EMBL" id="CAE0403293.1"/>
    </source>
</evidence>
<feature type="region of interest" description="Disordered" evidence="1">
    <location>
        <begin position="248"/>
        <end position="283"/>
    </location>
</feature>
<gene>
    <name evidence="2" type="ORF">ACOF00016_LOCUS1503</name>
</gene>
<proteinExistence type="predicted"/>
<feature type="region of interest" description="Disordered" evidence="1">
    <location>
        <begin position="317"/>
        <end position="347"/>
    </location>
</feature>
<dbReference type="AlphaFoldDB" id="A0A7S3P3X6"/>
<name>A0A7S3P3X6_9STRA</name>
<sequence length="347" mass="39023">MLPANVSRRLLLQASRGFVAKNVPLLAFFSTKSAKKHNLLEEQQDCFDIDDYDHRSVLENRSHVKMNKLGEVDEYDRIMLRTQPPSPMAQVGDVDDWDHRIIVQQPQSSSCTTTHQPRSITMAAQSIRDDGDELVGGIPAFESYLAENFTPNNDTNASAGNTSAVVPDMDDWDHRAVLDPLPNLVAEERSQSMEGDIDDYDHRALYQASVSPPSPQKEESRHLAPELIIEGGDIDDYDHRILEAAGFAENAPTVEDEQGDIDDYDHRSLQNPPPADVESKDKKTKLWGLSDKDDDDSLILDSRSKWALGNLTKKDIEEEREASAQHEAEKKARKEKEAELRRHAWGG</sequence>
<feature type="compositionally biased region" description="Acidic residues" evidence="1">
    <location>
        <begin position="254"/>
        <end position="263"/>
    </location>
</feature>
<dbReference type="EMBL" id="HBIM01001717">
    <property type="protein sequence ID" value="CAE0403293.1"/>
    <property type="molecule type" value="Transcribed_RNA"/>
</dbReference>
<organism evidence="2">
    <name type="scientific">Amphora coffeiformis</name>
    <dbReference type="NCBI Taxonomy" id="265554"/>
    <lineage>
        <taxon>Eukaryota</taxon>
        <taxon>Sar</taxon>
        <taxon>Stramenopiles</taxon>
        <taxon>Ochrophyta</taxon>
        <taxon>Bacillariophyta</taxon>
        <taxon>Bacillariophyceae</taxon>
        <taxon>Bacillariophycidae</taxon>
        <taxon>Thalassiophysales</taxon>
        <taxon>Catenulaceae</taxon>
        <taxon>Amphora</taxon>
    </lineage>
</organism>
<protein>
    <submittedName>
        <fullName evidence="2">Uncharacterized protein</fullName>
    </submittedName>
</protein>